<dbReference type="STRING" id="196109.A0A136J9X5"/>
<feature type="compositionally biased region" description="Polar residues" evidence="1">
    <location>
        <begin position="583"/>
        <end position="595"/>
    </location>
</feature>
<feature type="compositionally biased region" description="Low complexity" evidence="1">
    <location>
        <begin position="397"/>
        <end position="407"/>
    </location>
</feature>
<dbReference type="Proteomes" id="UP000070501">
    <property type="component" value="Unassembled WGS sequence"/>
</dbReference>
<evidence type="ECO:0000313" key="3">
    <source>
        <dbReference type="EMBL" id="KXJ93950.1"/>
    </source>
</evidence>
<feature type="region of interest" description="Disordered" evidence="1">
    <location>
        <begin position="484"/>
        <end position="655"/>
    </location>
</feature>
<accession>A0A136J9X5</accession>
<organism evidence="3 4">
    <name type="scientific">Microdochium bolleyi</name>
    <dbReference type="NCBI Taxonomy" id="196109"/>
    <lineage>
        <taxon>Eukaryota</taxon>
        <taxon>Fungi</taxon>
        <taxon>Dikarya</taxon>
        <taxon>Ascomycota</taxon>
        <taxon>Pezizomycotina</taxon>
        <taxon>Sordariomycetes</taxon>
        <taxon>Xylariomycetidae</taxon>
        <taxon>Xylariales</taxon>
        <taxon>Microdochiaceae</taxon>
        <taxon>Microdochium</taxon>
    </lineage>
</organism>
<evidence type="ECO:0000259" key="2">
    <source>
        <dbReference type="Pfam" id="PF10650"/>
    </source>
</evidence>
<dbReference type="AlphaFoldDB" id="A0A136J9X5"/>
<dbReference type="OrthoDB" id="1922977at2759"/>
<feature type="compositionally biased region" description="Polar residues" evidence="1">
    <location>
        <begin position="322"/>
        <end position="343"/>
    </location>
</feature>
<name>A0A136J9X5_9PEZI</name>
<feature type="region of interest" description="Disordered" evidence="1">
    <location>
        <begin position="208"/>
        <end position="257"/>
    </location>
</feature>
<evidence type="ECO:0000313" key="4">
    <source>
        <dbReference type="Proteomes" id="UP000070501"/>
    </source>
</evidence>
<feature type="region of interest" description="Disordered" evidence="1">
    <location>
        <begin position="383"/>
        <end position="410"/>
    </location>
</feature>
<sequence length="885" mass="95603">MARNDNAPMIAEAKKKAQEAILALWPLKVRYQNYIDEGFDENVVNALFKELGLATPATKSTQPAARRASGVSEVASSSNGAANTNNAKDGGVSGKPRVNKVSGQDPLSEGHVSEDKQPQLRSAKSAAEERKDKIARKLAAKAQKPSTTMAVSEPPVAKVAVAATAKVKTRAETNALLHQKLAALKKTQEKAAADRLAATAAVAVKDETASEPLQSADKGHPLNPTPPIPTLPLAGQSSEPTREAQSKTTAESLARSIMPATESVRALKRPVASDFDNYPSYLDGSLKRTRTQDTLIIDVSDEDEDDDVEMEIGSPTDEQEDYASSHNDNTPATTGGLHMTQSGEAVAQPAAERASTAPAPEGRGKLHLLRGKIEEMRRRIAEAEAKKTGKTPVQTEPSSPQSPSMPSNAMGLALPKLSKLRREPQQQNHVRDGRVMSVELLLVESDLRAKQEKLKTIVAEAARLELEIQDALAQKQKLSSEMEHFDNNAGSEPNTASRLQSPVEDAAPTRQPLSSESTNIQQNDLEQAQKASTNPATVSAGIEATSNTDVVELYQDEPNQHESQRSSISTHQDAEPSTEEAASHSSQGGPTSMEISTEEDRDGTDEDDDISMSADDDDSEDSDSDQSMEAAVEAGPLIEPVPEDETSTSPKDHDAAQVKVTSVNKTQGYDAAAACPSSSSATETLKDNAAVEPDDVRNLEAQQVAIQEDSEQQSVNIATANFPYPYSKERLTATQVNDHVDDATESFSSYHSPLGYFRAYRFHPTFLDKVPGGLKSLTYSSKIDVEQMLCPSESDGQECPDPECEYQHFRKMVLPDGDIITQLGSADMFSGETKIQFIAGLRKTLQELKVNKVKDFDRITKAIVQYRADFLADKSKILPLNGVQL</sequence>
<evidence type="ECO:0000256" key="1">
    <source>
        <dbReference type="SAM" id="MobiDB-lite"/>
    </source>
</evidence>
<feature type="compositionally biased region" description="Low complexity" evidence="1">
    <location>
        <begin position="75"/>
        <end position="87"/>
    </location>
</feature>
<feature type="compositionally biased region" description="Polar residues" evidence="1">
    <location>
        <begin position="488"/>
        <end position="500"/>
    </location>
</feature>
<reference evidence="4" key="1">
    <citation type="submission" date="2016-02" db="EMBL/GenBank/DDBJ databases">
        <title>Draft genome sequence of Microdochium bolleyi, a fungal endophyte of beachgrass.</title>
        <authorList>
            <consortium name="DOE Joint Genome Institute"/>
            <person name="David A.S."/>
            <person name="May G."/>
            <person name="Haridas S."/>
            <person name="Lim J."/>
            <person name="Wang M."/>
            <person name="Labutti K."/>
            <person name="Lipzen A."/>
            <person name="Barry K."/>
            <person name="Grigoriev I.V."/>
        </authorList>
    </citation>
    <scope>NUCLEOTIDE SEQUENCE [LARGE SCALE GENOMIC DNA]</scope>
    <source>
        <strain evidence="4">J235TASD1</strain>
    </source>
</reference>
<feature type="region of interest" description="Disordered" evidence="1">
    <location>
        <begin position="57"/>
        <end position="132"/>
    </location>
</feature>
<dbReference type="InParanoid" id="A0A136J9X5"/>
<feature type="compositionally biased region" description="Acidic residues" evidence="1">
    <location>
        <begin position="299"/>
        <end position="310"/>
    </location>
</feature>
<dbReference type="InterPro" id="IPR019607">
    <property type="entry name" value="Putative_zinc-finger_domain"/>
</dbReference>
<gene>
    <name evidence="3" type="ORF">Micbo1qcDRAFT_158863</name>
</gene>
<dbReference type="EMBL" id="KQ964247">
    <property type="protein sequence ID" value="KXJ93950.1"/>
    <property type="molecule type" value="Genomic_DNA"/>
</dbReference>
<keyword evidence="4" id="KW-1185">Reference proteome</keyword>
<feature type="domain" description="Putative zinc-finger" evidence="2">
    <location>
        <begin position="789"/>
        <end position="810"/>
    </location>
</feature>
<proteinExistence type="predicted"/>
<feature type="compositionally biased region" description="Acidic residues" evidence="1">
    <location>
        <begin position="596"/>
        <end position="626"/>
    </location>
</feature>
<feature type="region of interest" description="Disordered" evidence="1">
    <location>
        <begin position="296"/>
        <end position="370"/>
    </location>
</feature>
<feature type="compositionally biased region" description="Polar residues" evidence="1">
    <location>
        <begin position="511"/>
        <end position="537"/>
    </location>
</feature>
<dbReference type="Pfam" id="PF10650">
    <property type="entry name" value="zf-C3H1"/>
    <property type="match status" value="1"/>
</dbReference>
<protein>
    <recommendedName>
        <fullName evidence="2">Putative zinc-finger domain-containing protein</fullName>
    </recommendedName>
</protein>